<organism evidence="2 3">
    <name type="scientific">Nitrospirillum amazonense</name>
    <dbReference type="NCBI Taxonomy" id="28077"/>
    <lineage>
        <taxon>Bacteria</taxon>
        <taxon>Pseudomonadati</taxon>
        <taxon>Pseudomonadota</taxon>
        <taxon>Alphaproteobacteria</taxon>
        <taxon>Rhodospirillales</taxon>
        <taxon>Azospirillaceae</taxon>
        <taxon>Nitrospirillum</taxon>
    </lineage>
</organism>
<sequence length="131" mass="14024">MDIAAGETPLAISATLGSTLAIAVSALAHRSSRRRRAEEEEDGGLAERVAVLASRLERAERDIANDKQGRQAFAAAQGEMKAVVVQLAALATQIEALGTKLDRQSQNLTRAHERIDDLHRLAANQFAQGVV</sequence>
<evidence type="ECO:0000256" key="1">
    <source>
        <dbReference type="SAM" id="Phobius"/>
    </source>
</evidence>
<proteinExistence type="predicted"/>
<keyword evidence="1" id="KW-1133">Transmembrane helix</keyword>
<reference evidence="2 3" key="1">
    <citation type="submission" date="2019-06" db="EMBL/GenBank/DDBJ databases">
        <title>Genomic Encyclopedia of Type Strains, Phase IV (KMG-V): Genome sequencing to study the core and pangenomes of soil and plant-associated prokaryotes.</title>
        <authorList>
            <person name="Whitman W."/>
        </authorList>
    </citation>
    <scope>NUCLEOTIDE SEQUENCE [LARGE SCALE GENOMIC DNA]</scope>
    <source>
        <strain evidence="2 3">BR 11880</strain>
    </source>
</reference>
<dbReference type="EMBL" id="VITN01000006">
    <property type="protein sequence ID" value="TWB20688.1"/>
    <property type="molecule type" value="Genomic_DNA"/>
</dbReference>
<evidence type="ECO:0000313" key="2">
    <source>
        <dbReference type="EMBL" id="TWB20688.1"/>
    </source>
</evidence>
<comment type="caution">
    <text evidence="2">The sequence shown here is derived from an EMBL/GenBank/DDBJ whole genome shotgun (WGS) entry which is preliminary data.</text>
</comment>
<dbReference type="AlphaFoldDB" id="A0A560FGH3"/>
<protein>
    <submittedName>
        <fullName evidence="2">Uncharacterized protein</fullName>
    </submittedName>
</protein>
<dbReference type="Proteomes" id="UP000319859">
    <property type="component" value="Unassembled WGS sequence"/>
</dbReference>
<dbReference type="RefSeq" id="WP_145750208.1">
    <property type="nucleotide sequence ID" value="NZ_VITN01000006.1"/>
</dbReference>
<feature type="transmembrane region" description="Helical" evidence="1">
    <location>
        <begin position="12"/>
        <end position="28"/>
    </location>
</feature>
<keyword evidence="1" id="KW-0812">Transmembrane</keyword>
<gene>
    <name evidence="2" type="ORF">FBZ89_10687</name>
</gene>
<accession>A0A560FGH3</accession>
<evidence type="ECO:0000313" key="3">
    <source>
        <dbReference type="Proteomes" id="UP000319859"/>
    </source>
</evidence>
<name>A0A560FGH3_9PROT</name>
<keyword evidence="1" id="KW-0472">Membrane</keyword>